<feature type="compositionally biased region" description="Basic and acidic residues" evidence="1">
    <location>
        <begin position="275"/>
        <end position="294"/>
    </location>
</feature>
<proteinExistence type="predicted"/>
<sequence length="342" mass="39224">MFRKPKKPAPSLPKCESKKCSKPVYRVEKHSSVWCKAHACSLGPPSCTNRRKSDSEYCRQRHRFCLAPGQHCEEVVRVDETSCPRHRCGVARCQRHRDQIRNEENAWCQDHACTKGNCLNRIEDTTIPLSRNCVNHTCRLENCLGQITDARQLCQQHCCGSPNCERHSEPGNTFCENHKCRDGDCQLLAKVPGGYCIPRSCILGDCGEVRADAVRNMCAQHIYEEGRRDGHNAGEGRGLRHSQHVIVQQQDQIDEQQNQIDAKDERIADLQQALREEQLAPRMEQRRRGEDVGEPRQPAPRARVPFARGREQREADDRARRYQDLPRMGIPNWRFHPADAPP</sequence>
<evidence type="ECO:0000256" key="1">
    <source>
        <dbReference type="SAM" id="MobiDB-lite"/>
    </source>
</evidence>
<organism evidence="2 3">
    <name type="scientific">Neonectria magnoliae</name>
    <dbReference type="NCBI Taxonomy" id="2732573"/>
    <lineage>
        <taxon>Eukaryota</taxon>
        <taxon>Fungi</taxon>
        <taxon>Dikarya</taxon>
        <taxon>Ascomycota</taxon>
        <taxon>Pezizomycotina</taxon>
        <taxon>Sordariomycetes</taxon>
        <taxon>Hypocreomycetidae</taxon>
        <taxon>Hypocreales</taxon>
        <taxon>Nectriaceae</taxon>
        <taxon>Neonectria</taxon>
    </lineage>
</organism>
<dbReference type="Proteomes" id="UP001498421">
    <property type="component" value="Unassembled WGS sequence"/>
</dbReference>
<name>A0ABR1I543_9HYPO</name>
<gene>
    <name evidence="2" type="ORF">QQZ08_004851</name>
</gene>
<accession>A0ABR1I543</accession>
<comment type="caution">
    <text evidence="2">The sequence shown here is derived from an EMBL/GenBank/DDBJ whole genome shotgun (WGS) entry which is preliminary data.</text>
</comment>
<evidence type="ECO:0000313" key="2">
    <source>
        <dbReference type="EMBL" id="KAK7428590.1"/>
    </source>
</evidence>
<reference evidence="2 3" key="1">
    <citation type="journal article" date="2025" name="Microbiol. Resour. Announc.">
        <title>Draft genome sequences for Neonectria magnoliae and Neonectria punicea, canker pathogens of Liriodendron tulipifera and Acer saccharum in West Virginia.</title>
        <authorList>
            <person name="Petronek H.M."/>
            <person name="Kasson M.T."/>
            <person name="Metheny A.M."/>
            <person name="Stauder C.M."/>
            <person name="Lovett B."/>
            <person name="Lynch S.C."/>
            <person name="Garnas J.R."/>
            <person name="Kasson L.R."/>
            <person name="Stajich J.E."/>
        </authorList>
    </citation>
    <scope>NUCLEOTIDE SEQUENCE [LARGE SCALE GENOMIC DNA]</scope>
    <source>
        <strain evidence="2 3">NRRL 64651</strain>
    </source>
</reference>
<feature type="region of interest" description="Disordered" evidence="1">
    <location>
        <begin position="275"/>
        <end position="342"/>
    </location>
</feature>
<protein>
    <submittedName>
        <fullName evidence="2">Uncharacterized protein</fullName>
    </submittedName>
</protein>
<keyword evidence="3" id="KW-1185">Reference proteome</keyword>
<evidence type="ECO:0000313" key="3">
    <source>
        <dbReference type="Proteomes" id="UP001498421"/>
    </source>
</evidence>
<dbReference type="EMBL" id="JAZAVK010000039">
    <property type="protein sequence ID" value="KAK7428590.1"/>
    <property type="molecule type" value="Genomic_DNA"/>
</dbReference>
<feature type="compositionally biased region" description="Basic and acidic residues" evidence="1">
    <location>
        <begin position="308"/>
        <end position="324"/>
    </location>
</feature>